<keyword evidence="3" id="KW-0067">ATP-binding</keyword>
<dbReference type="PANTHER" id="PTHR23073">
    <property type="entry name" value="26S PROTEASOME REGULATORY SUBUNIT"/>
    <property type="match status" value="1"/>
</dbReference>
<keyword evidence="6" id="KW-1185">Reference proteome</keyword>
<accession>A0A1I5N4H1</accession>
<feature type="domain" description="AAA+ ATPase" evidence="4">
    <location>
        <begin position="236"/>
        <end position="368"/>
    </location>
</feature>
<evidence type="ECO:0000256" key="1">
    <source>
        <dbReference type="ARBA" id="ARBA00006914"/>
    </source>
</evidence>
<dbReference type="Gene3D" id="3.40.50.300">
    <property type="entry name" value="P-loop containing nucleotide triphosphate hydrolases"/>
    <property type="match status" value="1"/>
</dbReference>
<gene>
    <name evidence="5" type="ORF">SAMN04515674_101599</name>
</gene>
<keyword evidence="2" id="KW-0547">Nucleotide-binding</keyword>
<proteinExistence type="inferred from homology"/>
<evidence type="ECO:0000259" key="4">
    <source>
        <dbReference type="SMART" id="SM00382"/>
    </source>
</evidence>
<dbReference type="InterPro" id="IPR003959">
    <property type="entry name" value="ATPase_AAA_core"/>
</dbReference>
<dbReference type="InterPro" id="IPR050221">
    <property type="entry name" value="26S_Proteasome_ATPase"/>
</dbReference>
<dbReference type="CDD" id="cd19481">
    <property type="entry name" value="RecA-like_protease"/>
    <property type="match status" value="1"/>
</dbReference>
<dbReference type="STRING" id="1079859.SAMN04515674_101599"/>
<organism evidence="5 6">
    <name type="scientific">Pseudarcicella hirudinis</name>
    <dbReference type="NCBI Taxonomy" id="1079859"/>
    <lineage>
        <taxon>Bacteria</taxon>
        <taxon>Pseudomonadati</taxon>
        <taxon>Bacteroidota</taxon>
        <taxon>Cytophagia</taxon>
        <taxon>Cytophagales</taxon>
        <taxon>Flectobacillaceae</taxon>
        <taxon>Pseudarcicella</taxon>
    </lineage>
</organism>
<comment type="similarity">
    <text evidence="1">Belongs to the AAA ATPase family.</text>
</comment>
<evidence type="ECO:0000313" key="6">
    <source>
        <dbReference type="Proteomes" id="UP000199306"/>
    </source>
</evidence>
<dbReference type="OrthoDB" id="7438987at2"/>
<reference evidence="5 6" key="1">
    <citation type="submission" date="2016-10" db="EMBL/GenBank/DDBJ databases">
        <authorList>
            <person name="de Groot N.N."/>
        </authorList>
    </citation>
    <scope>NUCLEOTIDE SEQUENCE [LARGE SCALE GENOMIC DNA]</scope>
    <source>
        <strain evidence="6">E92,LMG 26720,CCM 7988</strain>
    </source>
</reference>
<dbReference type="Proteomes" id="UP000199306">
    <property type="component" value="Unassembled WGS sequence"/>
</dbReference>
<dbReference type="Pfam" id="PF00004">
    <property type="entry name" value="AAA"/>
    <property type="match status" value="1"/>
</dbReference>
<evidence type="ECO:0000256" key="3">
    <source>
        <dbReference type="ARBA" id="ARBA00022840"/>
    </source>
</evidence>
<dbReference type="RefSeq" id="WP_092011820.1">
    <property type="nucleotide sequence ID" value="NZ_FOXH01000001.1"/>
</dbReference>
<evidence type="ECO:0000256" key="2">
    <source>
        <dbReference type="ARBA" id="ARBA00022741"/>
    </source>
</evidence>
<dbReference type="SMART" id="SM00382">
    <property type="entry name" value="AAA"/>
    <property type="match status" value="1"/>
</dbReference>
<dbReference type="GO" id="GO:0016887">
    <property type="term" value="F:ATP hydrolysis activity"/>
    <property type="evidence" value="ECO:0007669"/>
    <property type="project" value="InterPro"/>
</dbReference>
<evidence type="ECO:0000313" key="5">
    <source>
        <dbReference type="EMBL" id="SFP16738.1"/>
    </source>
</evidence>
<dbReference type="SUPFAM" id="SSF52540">
    <property type="entry name" value="P-loop containing nucleoside triphosphate hydrolases"/>
    <property type="match status" value="1"/>
</dbReference>
<dbReference type="InterPro" id="IPR003593">
    <property type="entry name" value="AAA+_ATPase"/>
</dbReference>
<dbReference type="GO" id="GO:0005524">
    <property type="term" value="F:ATP binding"/>
    <property type="evidence" value="ECO:0007669"/>
    <property type="project" value="UniProtKB-KW"/>
</dbReference>
<dbReference type="AlphaFoldDB" id="A0A1I5N4H1"/>
<name>A0A1I5N4H1_9BACT</name>
<dbReference type="InterPro" id="IPR027417">
    <property type="entry name" value="P-loop_NTPase"/>
</dbReference>
<protein>
    <submittedName>
        <fullName evidence="5">ATPase family associated with various cellular activities (AAA)</fullName>
    </submittedName>
</protein>
<dbReference type="EMBL" id="FOXH01000001">
    <property type="protein sequence ID" value="SFP16738.1"/>
    <property type="molecule type" value="Genomic_DNA"/>
</dbReference>
<sequence length="445" mass="51199">MNTIKVYYLDSASSFLKELIGNRLRDYLQGEKVPFLYEKATIGALKRSPRFQYVFKNHLPEDEEFIIVLLALIPHLLPDFFTEIIADFLQEGGELPEFGGIKGNHHRGIIPTGETALFVLSGKDLEKRSRMAQLLSSDSWLVKNNILSLEPVPETEPRCSGRLVLNEEASEYLLTGKISRPKFSLEFGAEFLATEQSWDDLVLNPHTVNQIREIEIWLRHNQTLLNDWGMKNKLKPGYRALFHGPPGTGKTMTAMLIGKYTQREVYRVDLSKIVSKYVGETEKNLSKIFDKGQNKDWILFFDEADAIFGKRTNVKDAHDKYANQEVAYLLQKIEQYTGLVILASNLKSNIDEAFTRRIHTIIYFPKPTPEERVQIWKRTFPAQVKFEPDLDLEEISLNYELTGANIVNVVHKVCLELLSRNTVMLSNELLIENIKKEYLKEGKMI</sequence>